<dbReference type="AlphaFoldDB" id="A0A5S4FT58"/>
<protein>
    <submittedName>
        <fullName evidence="1">Uncharacterized protein</fullName>
    </submittedName>
</protein>
<reference evidence="1 2" key="1">
    <citation type="submission" date="2019-05" db="EMBL/GenBank/DDBJ databases">
        <title>Draft genome sequence of Nonomuraea turkmeniaca DSM 43926.</title>
        <authorList>
            <person name="Saricaoglu S."/>
            <person name="Isik K."/>
        </authorList>
    </citation>
    <scope>NUCLEOTIDE SEQUENCE [LARGE SCALE GENOMIC DNA]</scope>
    <source>
        <strain evidence="1 2">DSM 43926</strain>
    </source>
</reference>
<comment type="caution">
    <text evidence="1">The sequence shown here is derived from an EMBL/GenBank/DDBJ whole genome shotgun (WGS) entry which is preliminary data.</text>
</comment>
<organism evidence="1 2">
    <name type="scientific">Nonomuraea turkmeniaca</name>
    <dbReference type="NCBI Taxonomy" id="103838"/>
    <lineage>
        <taxon>Bacteria</taxon>
        <taxon>Bacillati</taxon>
        <taxon>Actinomycetota</taxon>
        <taxon>Actinomycetes</taxon>
        <taxon>Streptosporangiales</taxon>
        <taxon>Streptosporangiaceae</taxon>
        <taxon>Nonomuraea</taxon>
    </lineage>
</organism>
<dbReference type="OrthoDB" id="1365577at2"/>
<gene>
    <name evidence="1" type="ORF">ETD86_06415</name>
</gene>
<dbReference type="Proteomes" id="UP000309128">
    <property type="component" value="Unassembled WGS sequence"/>
</dbReference>
<proteinExistence type="predicted"/>
<evidence type="ECO:0000313" key="1">
    <source>
        <dbReference type="EMBL" id="TMR23955.1"/>
    </source>
</evidence>
<keyword evidence="2" id="KW-1185">Reference proteome</keyword>
<evidence type="ECO:0000313" key="2">
    <source>
        <dbReference type="Proteomes" id="UP000309128"/>
    </source>
</evidence>
<dbReference type="RefSeq" id="WP_138665168.1">
    <property type="nucleotide sequence ID" value="NZ_VCKY01000014.1"/>
</dbReference>
<accession>A0A5S4FT58</accession>
<name>A0A5S4FT58_9ACTN</name>
<dbReference type="EMBL" id="VCKY01000014">
    <property type="protein sequence ID" value="TMR23955.1"/>
    <property type="molecule type" value="Genomic_DNA"/>
</dbReference>
<sequence length="105" mass="12423">MRYFRRRWDEDRGDQYASWGTSTSYLALDEEGYAHVQVEAYANGTVIAYDAEEPEYEDQYGFLTYAQLDLSEFAPYEIGELEFFQELSRLRPMNLRVGQAWPPDR</sequence>